<dbReference type="EMBL" id="LCZI01000884">
    <property type="protein sequence ID" value="KKZ64023.1"/>
    <property type="molecule type" value="Genomic_DNA"/>
</dbReference>
<organism evidence="3 4">
    <name type="scientific">[Emmonsia] crescens</name>
    <dbReference type="NCBI Taxonomy" id="73230"/>
    <lineage>
        <taxon>Eukaryota</taxon>
        <taxon>Fungi</taxon>
        <taxon>Dikarya</taxon>
        <taxon>Ascomycota</taxon>
        <taxon>Pezizomycotina</taxon>
        <taxon>Eurotiomycetes</taxon>
        <taxon>Eurotiomycetidae</taxon>
        <taxon>Onygenales</taxon>
        <taxon>Ajellomycetaceae</taxon>
        <taxon>Emergomyces</taxon>
    </lineage>
</organism>
<feature type="region of interest" description="Disordered" evidence="1">
    <location>
        <begin position="250"/>
        <end position="290"/>
    </location>
</feature>
<comment type="caution">
    <text evidence="3">The sequence shown here is derived from an EMBL/GenBank/DDBJ whole genome shotgun (WGS) entry which is preliminary data.</text>
</comment>
<evidence type="ECO:0000313" key="3">
    <source>
        <dbReference type="EMBL" id="KKZ64023.1"/>
    </source>
</evidence>
<dbReference type="VEuPathDB" id="FungiDB:EMCG_01684"/>
<dbReference type="InterPro" id="IPR056004">
    <property type="entry name" value="DUF7582"/>
</dbReference>
<dbReference type="Pfam" id="PF24483">
    <property type="entry name" value="DUF7582"/>
    <property type="match status" value="1"/>
</dbReference>
<gene>
    <name evidence="3" type="ORF">EMCG_01684</name>
</gene>
<evidence type="ECO:0000313" key="4">
    <source>
        <dbReference type="Proteomes" id="UP000034164"/>
    </source>
</evidence>
<protein>
    <recommendedName>
        <fullName evidence="2">DUF7582 domain-containing protein</fullName>
    </recommendedName>
</protein>
<feature type="domain" description="DUF7582" evidence="2">
    <location>
        <begin position="47"/>
        <end position="243"/>
    </location>
</feature>
<dbReference type="Proteomes" id="UP000034164">
    <property type="component" value="Unassembled WGS sequence"/>
</dbReference>
<evidence type="ECO:0000256" key="1">
    <source>
        <dbReference type="SAM" id="MobiDB-lite"/>
    </source>
</evidence>
<proteinExistence type="predicted"/>
<sequence length="327" mass="36620">MGVLRLPNLIATYIPSSTPDSRARLITTSMISQPLSPDLDSNFGDGALPTTVFPALEYISNKLRACTHLTILVGCSTPLPFAHQPELTLIPIALLDQQTWRTLHRIVQKATKKFSLGPAWSNALQCSQQRQSLNENRNEYLLRQSILQNDVLFSQEGLTLLSIDRLYTIKCRLHSYSHGAAIKDGIPDHLYIKSCVRLLRQTVTDYKGRAFSLAFFNRVYEDLSIPENLLVEVANEYQAKYGRAGIVLPQKSSPAAPSKRQQQVQQPQKKRKHADGIKRMAPRTPLSASDVTPITQGEWQMLRNIHTLQKGANLRLHIPCPVKPVGA</sequence>
<evidence type="ECO:0000259" key="2">
    <source>
        <dbReference type="Pfam" id="PF24483"/>
    </source>
</evidence>
<dbReference type="AlphaFoldDB" id="A0A0G2I0Z2"/>
<dbReference type="OrthoDB" id="5350192at2759"/>
<name>A0A0G2I0Z2_9EURO</name>
<reference evidence="4" key="1">
    <citation type="journal article" date="2015" name="PLoS Genet.">
        <title>The dynamic genome and transcriptome of the human fungal pathogen Blastomyces and close relative Emmonsia.</title>
        <authorList>
            <person name="Munoz J.F."/>
            <person name="Gauthier G.M."/>
            <person name="Desjardins C.A."/>
            <person name="Gallo J.E."/>
            <person name="Holder J."/>
            <person name="Sullivan T.D."/>
            <person name="Marty A.J."/>
            <person name="Carmen J.C."/>
            <person name="Chen Z."/>
            <person name="Ding L."/>
            <person name="Gujja S."/>
            <person name="Magrini V."/>
            <person name="Misas E."/>
            <person name="Mitreva M."/>
            <person name="Priest M."/>
            <person name="Saif S."/>
            <person name="Whiston E.A."/>
            <person name="Young S."/>
            <person name="Zeng Q."/>
            <person name="Goldman W.E."/>
            <person name="Mardis E.R."/>
            <person name="Taylor J.W."/>
            <person name="McEwen J.G."/>
            <person name="Clay O.K."/>
            <person name="Klein B.S."/>
            <person name="Cuomo C.A."/>
        </authorList>
    </citation>
    <scope>NUCLEOTIDE SEQUENCE [LARGE SCALE GENOMIC DNA]</scope>
    <source>
        <strain evidence="4">UAMH 3008</strain>
    </source>
</reference>
<accession>A0A0G2I0Z2</accession>